<dbReference type="Gene3D" id="3.30.200.20">
    <property type="entry name" value="Phosphorylase Kinase, domain 1"/>
    <property type="match status" value="1"/>
</dbReference>
<protein>
    <submittedName>
        <fullName evidence="2">Putative aminoglycoside phosphotransferase</fullName>
    </submittedName>
</protein>
<sequence length="431" mass="49003">MATDKHASHTDGENTEINHKILDKGGEVRDGEALDTKAVSTWLRDQGIDIQGEPTVTQFSGGASNWTYRLQYEGGDKSQDLILRRPPKGTKAKSAHDMVREYTVQDALKDAYPYVPKMVALCTDEDIIGADFYVMERMEGIIPRANLPKGVNLDTAQTRALCTNVIDALIELHQVDYKKHPDLVNLGRGEGYCARQVSGWDKRYVKAKTPNVPSFALVRQWLGKHAPADSKTCLIHNDWRFDNVILAANDPTKVIGVLDWEMATLGDPLMDLGSALAYWIEEDDNIIMQQSRRQPTHLKGMMTREEVVTYYLEQTDLKIDNWTFYEVFGLFRLAGIVQQIYYRYYNKQTTNPTFKNFWIIVHVLHAKCLKLIAQYEGEALFISRVQPHLQDMGVDAATIEQLPSPVQAVIKGILPKSYFVQNSQKSVKREY</sequence>
<dbReference type="EMBL" id="AUSW01000034">
    <property type="protein sequence ID" value="ERL54677.1"/>
    <property type="molecule type" value="Genomic_DNA"/>
</dbReference>
<evidence type="ECO:0000313" key="3">
    <source>
        <dbReference type="Proteomes" id="UP000016761"/>
    </source>
</evidence>
<evidence type="ECO:0000313" key="2">
    <source>
        <dbReference type="EMBL" id="ERL54677.1"/>
    </source>
</evidence>
<dbReference type="Proteomes" id="UP000016761">
    <property type="component" value="Unassembled WGS sequence"/>
</dbReference>
<keyword evidence="2" id="KW-0808">Transferase</keyword>
<dbReference type="InterPro" id="IPR002575">
    <property type="entry name" value="Aminoglycoside_PTrfase"/>
</dbReference>
<organism evidence="2 3">
    <name type="scientific">Psychrobacter aquaticus CMS 56</name>
    <dbReference type="NCBI Taxonomy" id="1354303"/>
    <lineage>
        <taxon>Bacteria</taxon>
        <taxon>Pseudomonadati</taxon>
        <taxon>Pseudomonadota</taxon>
        <taxon>Gammaproteobacteria</taxon>
        <taxon>Moraxellales</taxon>
        <taxon>Moraxellaceae</taxon>
        <taxon>Psychrobacter</taxon>
    </lineage>
</organism>
<accession>U4T1M7</accession>
<dbReference type="Gene3D" id="3.90.1200.10">
    <property type="match status" value="1"/>
</dbReference>
<dbReference type="InterPro" id="IPR041726">
    <property type="entry name" value="ACAD10_11_N"/>
</dbReference>
<dbReference type="PANTHER" id="PTHR47829">
    <property type="entry name" value="HYDROLASE, PUTATIVE (AFU_ORTHOLOGUE AFUA_1G12880)-RELATED"/>
    <property type="match status" value="1"/>
</dbReference>
<dbReference type="RefSeq" id="WP_021814647.1">
    <property type="nucleotide sequence ID" value="NZ_AUSW01000034.1"/>
</dbReference>
<dbReference type="GO" id="GO:0016740">
    <property type="term" value="F:transferase activity"/>
    <property type="evidence" value="ECO:0007669"/>
    <property type="project" value="UniProtKB-KW"/>
</dbReference>
<dbReference type="PATRIC" id="fig|1354303.4.peg.1988"/>
<name>U4T1M7_9GAMM</name>
<dbReference type="eggNOG" id="COG3173">
    <property type="taxonomic scope" value="Bacteria"/>
</dbReference>
<proteinExistence type="predicted"/>
<keyword evidence="3" id="KW-1185">Reference proteome</keyword>
<evidence type="ECO:0000259" key="1">
    <source>
        <dbReference type="Pfam" id="PF01636"/>
    </source>
</evidence>
<dbReference type="OrthoDB" id="3806873at2"/>
<dbReference type="AlphaFoldDB" id="U4T1M7"/>
<dbReference type="SUPFAM" id="SSF56112">
    <property type="entry name" value="Protein kinase-like (PK-like)"/>
    <property type="match status" value="1"/>
</dbReference>
<reference evidence="2 3" key="1">
    <citation type="journal article" date="2013" name="Genome Announc.">
        <title>Draft Genome Sequence of Psychrobacter aquaticus Strain CMS 56T, Isolated from a Cyanobacterial Mat Sample Collected from Water Bodies in the McMurdo Dry Valley Region of Antarctica.</title>
        <authorList>
            <person name="Reddy G.S."/>
            <person name="Ara S."/>
            <person name="Singh A."/>
            <person name="Kumar Pinnaka A."/>
            <person name="Shivaji S."/>
        </authorList>
    </citation>
    <scope>NUCLEOTIDE SEQUENCE [LARGE SCALE GENOMIC DNA]</scope>
    <source>
        <strain evidence="2 3">CMS 56</strain>
    </source>
</reference>
<dbReference type="InterPro" id="IPR052898">
    <property type="entry name" value="ACAD10-like"/>
</dbReference>
<dbReference type="STRING" id="1354303.M917_2023"/>
<comment type="caution">
    <text evidence="2">The sequence shown here is derived from an EMBL/GenBank/DDBJ whole genome shotgun (WGS) entry which is preliminary data.</text>
</comment>
<dbReference type="Pfam" id="PF01636">
    <property type="entry name" value="APH"/>
    <property type="match status" value="1"/>
</dbReference>
<dbReference type="PANTHER" id="PTHR47829:SF1">
    <property type="entry name" value="HAD FAMILY PHOSPHATASE"/>
    <property type="match status" value="1"/>
</dbReference>
<dbReference type="CDD" id="cd05154">
    <property type="entry name" value="ACAD10_11_N-like"/>
    <property type="match status" value="1"/>
</dbReference>
<dbReference type="InterPro" id="IPR011009">
    <property type="entry name" value="Kinase-like_dom_sf"/>
</dbReference>
<feature type="domain" description="Aminoglycoside phosphotransferase" evidence="1">
    <location>
        <begin position="55"/>
        <end position="285"/>
    </location>
</feature>
<gene>
    <name evidence="2" type="ORF">M917_2023</name>
</gene>